<protein>
    <submittedName>
        <fullName evidence="3">EF-hand domain-containing protein</fullName>
    </submittedName>
</protein>
<sequence>MRSPLVHRTTLKELENQFRKFDADGDGSITEE</sequence>
<name>A0A1I7XDP9_HETBA</name>
<dbReference type="PROSITE" id="PS50222">
    <property type="entry name" value="EF_HAND_2"/>
    <property type="match status" value="1"/>
</dbReference>
<dbReference type="WBParaSite" id="Hba_15831">
    <property type="protein sequence ID" value="Hba_15831"/>
    <property type="gene ID" value="Hba_15831"/>
</dbReference>
<keyword evidence="2" id="KW-1185">Reference proteome</keyword>
<dbReference type="InterPro" id="IPR011992">
    <property type="entry name" value="EF-hand-dom_pair"/>
</dbReference>
<dbReference type="AlphaFoldDB" id="A0A1I7XDP9"/>
<feature type="domain" description="EF-hand" evidence="1">
    <location>
        <begin position="9"/>
        <end position="32"/>
    </location>
</feature>
<dbReference type="SUPFAM" id="SSF47473">
    <property type="entry name" value="EF-hand"/>
    <property type="match status" value="1"/>
</dbReference>
<evidence type="ECO:0000313" key="3">
    <source>
        <dbReference type="WBParaSite" id="Hba_15831"/>
    </source>
</evidence>
<reference evidence="3" key="1">
    <citation type="submission" date="2016-11" db="UniProtKB">
        <authorList>
            <consortium name="WormBaseParasite"/>
        </authorList>
    </citation>
    <scope>IDENTIFICATION</scope>
</reference>
<accession>A0A1I7XDP9</accession>
<dbReference type="InterPro" id="IPR002048">
    <property type="entry name" value="EF_hand_dom"/>
</dbReference>
<proteinExistence type="predicted"/>
<evidence type="ECO:0000259" key="1">
    <source>
        <dbReference type="PROSITE" id="PS50222"/>
    </source>
</evidence>
<dbReference type="Proteomes" id="UP000095283">
    <property type="component" value="Unplaced"/>
</dbReference>
<evidence type="ECO:0000313" key="2">
    <source>
        <dbReference type="Proteomes" id="UP000095283"/>
    </source>
</evidence>
<dbReference type="Gene3D" id="1.10.238.10">
    <property type="entry name" value="EF-hand"/>
    <property type="match status" value="1"/>
</dbReference>
<organism evidence="2 3">
    <name type="scientific">Heterorhabditis bacteriophora</name>
    <name type="common">Entomopathogenic nematode worm</name>
    <dbReference type="NCBI Taxonomy" id="37862"/>
    <lineage>
        <taxon>Eukaryota</taxon>
        <taxon>Metazoa</taxon>
        <taxon>Ecdysozoa</taxon>
        <taxon>Nematoda</taxon>
        <taxon>Chromadorea</taxon>
        <taxon>Rhabditida</taxon>
        <taxon>Rhabditina</taxon>
        <taxon>Rhabditomorpha</taxon>
        <taxon>Strongyloidea</taxon>
        <taxon>Heterorhabditidae</taxon>
        <taxon>Heterorhabditis</taxon>
    </lineage>
</organism>
<dbReference type="GO" id="GO:0005509">
    <property type="term" value="F:calcium ion binding"/>
    <property type="evidence" value="ECO:0007669"/>
    <property type="project" value="InterPro"/>
</dbReference>